<comment type="caution">
    <text evidence="2">The sequence shown here is derived from an EMBL/GenBank/DDBJ whole genome shotgun (WGS) entry which is preliminary data.</text>
</comment>
<evidence type="ECO:0000256" key="1">
    <source>
        <dbReference type="SAM" id="MobiDB-lite"/>
    </source>
</evidence>
<evidence type="ECO:0000313" key="2">
    <source>
        <dbReference type="EMBL" id="KAD2804035.1"/>
    </source>
</evidence>
<dbReference type="AlphaFoldDB" id="A0A5N6LS04"/>
<reference evidence="2 3" key="1">
    <citation type="submission" date="2019-05" db="EMBL/GenBank/DDBJ databases">
        <title>Mikania micrantha, genome provides insights into the molecular mechanism of rapid growth.</title>
        <authorList>
            <person name="Liu B."/>
        </authorList>
    </citation>
    <scope>NUCLEOTIDE SEQUENCE [LARGE SCALE GENOMIC DNA]</scope>
    <source>
        <strain evidence="2">NLD-2019</strain>
        <tissue evidence="2">Leaf</tissue>
    </source>
</reference>
<evidence type="ECO:0000313" key="3">
    <source>
        <dbReference type="Proteomes" id="UP000326396"/>
    </source>
</evidence>
<accession>A0A5N6LS04</accession>
<dbReference type="InterPro" id="IPR006912">
    <property type="entry name" value="Harbinger_derived_prot"/>
</dbReference>
<name>A0A5N6LS04_9ASTR</name>
<dbReference type="Pfam" id="PF04827">
    <property type="entry name" value="Plant_tran"/>
    <property type="match status" value="1"/>
</dbReference>
<dbReference type="Proteomes" id="UP000326396">
    <property type="component" value="Linkage Group LG8"/>
</dbReference>
<sequence>MLEAVASQDTWFWHAFFGPPGSNNVTPRKFQTHRGTLWAPNWAFAIREAWAGEFELSENHRDDLLPPSSSEETNKNRIWSSIGNRRSSLEKAIEEINQGPRFSSYNLDSSPSWNDPRPAQAPFRQSKPL</sequence>
<protein>
    <submittedName>
        <fullName evidence="2">Uncharacterized protein</fullName>
    </submittedName>
</protein>
<feature type="region of interest" description="Disordered" evidence="1">
    <location>
        <begin position="100"/>
        <end position="129"/>
    </location>
</feature>
<gene>
    <name evidence="2" type="ORF">E3N88_37412</name>
</gene>
<proteinExistence type="predicted"/>
<keyword evidence="3" id="KW-1185">Reference proteome</keyword>
<organism evidence="2 3">
    <name type="scientific">Mikania micrantha</name>
    <name type="common">bitter vine</name>
    <dbReference type="NCBI Taxonomy" id="192012"/>
    <lineage>
        <taxon>Eukaryota</taxon>
        <taxon>Viridiplantae</taxon>
        <taxon>Streptophyta</taxon>
        <taxon>Embryophyta</taxon>
        <taxon>Tracheophyta</taxon>
        <taxon>Spermatophyta</taxon>
        <taxon>Magnoliopsida</taxon>
        <taxon>eudicotyledons</taxon>
        <taxon>Gunneridae</taxon>
        <taxon>Pentapetalae</taxon>
        <taxon>asterids</taxon>
        <taxon>campanulids</taxon>
        <taxon>Asterales</taxon>
        <taxon>Asteraceae</taxon>
        <taxon>Asteroideae</taxon>
        <taxon>Heliantheae alliance</taxon>
        <taxon>Eupatorieae</taxon>
        <taxon>Mikania</taxon>
    </lineage>
</organism>
<feature type="compositionally biased region" description="Polar residues" evidence="1">
    <location>
        <begin position="100"/>
        <end position="113"/>
    </location>
</feature>
<dbReference type="OrthoDB" id="124998at2759"/>
<dbReference type="EMBL" id="SZYD01000018">
    <property type="protein sequence ID" value="KAD2804035.1"/>
    <property type="molecule type" value="Genomic_DNA"/>
</dbReference>